<gene>
    <name evidence="1" type="ORF">M6B38_255685</name>
</gene>
<name>A0AAX6IGP7_IRIPA</name>
<sequence length="100" mass="10585">MERSLDFFLWCSNLSAGERGGTSLDEEEEPAAVAAAELDAPPPPAAEAAALGLGFEEEECFPLLPLKWPLPTLQNSSSSSCAALAYTEFLSRLTPTATPL</sequence>
<protein>
    <submittedName>
        <fullName evidence="1">BEL1-like homeodomain protein 4</fullName>
    </submittedName>
</protein>
<dbReference type="AlphaFoldDB" id="A0AAX6IGP7"/>
<dbReference type="GO" id="GO:0003677">
    <property type="term" value="F:DNA binding"/>
    <property type="evidence" value="ECO:0007669"/>
    <property type="project" value="UniProtKB-KW"/>
</dbReference>
<accession>A0AAX6IGP7</accession>
<keyword evidence="1" id="KW-0371">Homeobox</keyword>
<evidence type="ECO:0000313" key="2">
    <source>
        <dbReference type="Proteomes" id="UP001140949"/>
    </source>
</evidence>
<proteinExistence type="predicted"/>
<reference evidence="1" key="1">
    <citation type="journal article" date="2023" name="GigaByte">
        <title>Genome assembly of the bearded iris, Iris pallida Lam.</title>
        <authorList>
            <person name="Bruccoleri R.E."/>
            <person name="Oakeley E.J."/>
            <person name="Faust A.M.E."/>
            <person name="Altorfer M."/>
            <person name="Dessus-Babus S."/>
            <person name="Burckhardt D."/>
            <person name="Oertli M."/>
            <person name="Naumann U."/>
            <person name="Petersen F."/>
            <person name="Wong J."/>
        </authorList>
    </citation>
    <scope>NUCLEOTIDE SEQUENCE</scope>
    <source>
        <strain evidence="1">GSM-AAB239-AS_SAM_17_03QT</strain>
    </source>
</reference>
<organism evidence="1 2">
    <name type="scientific">Iris pallida</name>
    <name type="common">Sweet iris</name>
    <dbReference type="NCBI Taxonomy" id="29817"/>
    <lineage>
        <taxon>Eukaryota</taxon>
        <taxon>Viridiplantae</taxon>
        <taxon>Streptophyta</taxon>
        <taxon>Embryophyta</taxon>
        <taxon>Tracheophyta</taxon>
        <taxon>Spermatophyta</taxon>
        <taxon>Magnoliopsida</taxon>
        <taxon>Liliopsida</taxon>
        <taxon>Asparagales</taxon>
        <taxon>Iridaceae</taxon>
        <taxon>Iridoideae</taxon>
        <taxon>Irideae</taxon>
        <taxon>Iris</taxon>
    </lineage>
</organism>
<keyword evidence="2" id="KW-1185">Reference proteome</keyword>
<dbReference type="Proteomes" id="UP001140949">
    <property type="component" value="Unassembled WGS sequence"/>
</dbReference>
<dbReference type="EMBL" id="JANAVB010001800">
    <property type="protein sequence ID" value="KAJ6852436.1"/>
    <property type="molecule type" value="Genomic_DNA"/>
</dbReference>
<keyword evidence="1" id="KW-0238">DNA-binding</keyword>
<comment type="caution">
    <text evidence="1">The sequence shown here is derived from an EMBL/GenBank/DDBJ whole genome shotgun (WGS) entry which is preliminary data.</text>
</comment>
<reference evidence="1" key="2">
    <citation type="submission" date="2023-04" db="EMBL/GenBank/DDBJ databases">
        <authorList>
            <person name="Bruccoleri R.E."/>
            <person name="Oakeley E.J."/>
            <person name="Faust A.-M."/>
            <person name="Dessus-Babus S."/>
            <person name="Altorfer M."/>
            <person name="Burckhardt D."/>
            <person name="Oertli M."/>
            <person name="Naumann U."/>
            <person name="Petersen F."/>
            <person name="Wong J."/>
        </authorList>
    </citation>
    <scope>NUCLEOTIDE SEQUENCE</scope>
    <source>
        <strain evidence="1">GSM-AAB239-AS_SAM_17_03QT</strain>
        <tissue evidence="1">Leaf</tissue>
    </source>
</reference>
<evidence type="ECO:0000313" key="1">
    <source>
        <dbReference type="EMBL" id="KAJ6852436.1"/>
    </source>
</evidence>